<accession>A0A814DW50</accession>
<reference evidence="2" key="1">
    <citation type="submission" date="2021-02" db="EMBL/GenBank/DDBJ databases">
        <authorList>
            <person name="Nowell W R."/>
        </authorList>
    </citation>
    <scope>NUCLEOTIDE SEQUENCE</scope>
    <source>
        <strain evidence="2">Ploen Becks lab</strain>
    </source>
</reference>
<dbReference type="AlphaFoldDB" id="A0A814DW50"/>
<keyword evidence="1" id="KW-0472">Membrane</keyword>
<dbReference type="EMBL" id="CAJNOC010002918">
    <property type="protein sequence ID" value="CAF0958021.1"/>
    <property type="molecule type" value="Genomic_DNA"/>
</dbReference>
<comment type="caution">
    <text evidence="2">The sequence shown here is derived from an EMBL/GenBank/DDBJ whole genome shotgun (WGS) entry which is preliminary data.</text>
</comment>
<feature type="transmembrane region" description="Helical" evidence="1">
    <location>
        <begin position="20"/>
        <end position="41"/>
    </location>
</feature>
<evidence type="ECO:0000256" key="1">
    <source>
        <dbReference type="SAM" id="Phobius"/>
    </source>
</evidence>
<evidence type="ECO:0000313" key="2">
    <source>
        <dbReference type="EMBL" id="CAF0958021.1"/>
    </source>
</evidence>
<name>A0A814DW50_9BILA</name>
<keyword evidence="3" id="KW-1185">Reference proteome</keyword>
<evidence type="ECO:0000313" key="3">
    <source>
        <dbReference type="Proteomes" id="UP000663879"/>
    </source>
</evidence>
<dbReference type="Proteomes" id="UP000663879">
    <property type="component" value="Unassembled WGS sequence"/>
</dbReference>
<proteinExistence type="predicted"/>
<sequence length="173" mass="20780">MKLKQINKNRLINNTATNFWIKTSSVVLVGASVGFGFYFYFYQADRYLGGFIEFSQKYFERLERKQIETQNRPLQQNAYQRYLEEKKIYNQQLEEETRRRLERIRSLNISQNQTEDKTVEIKIQNQSINKVENTEPIEKNEILPEQKTEAIKQSKPGLRKKLVYYLTLGYVKY</sequence>
<gene>
    <name evidence="2" type="ORF">OXX778_LOCUS14297</name>
</gene>
<keyword evidence="1" id="KW-1133">Transmembrane helix</keyword>
<organism evidence="2 3">
    <name type="scientific">Brachionus calyciflorus</name>
    <dbReference type="NCBI Taxonomy" id="104777"/>
    <lineage>
        <taxon>Eukaryota</taxon>
        <taxon>Metazoa</taxon>
        <taxon>Spiralia</taxon>
        <taxon>Gnathifera</taxon>
        <taxon>Rotifera</taxon>
        <taxon>Eurotatoria</taxon>
        <taxon>Monogononta</taxon>
        <taxon>Pseudotrocha</taxon>
        <taxon>Ploima</taxon>
        <taxon>Brachionidae</taxon>
        <taxon>Brachionus</taxon>
    </lineage>
</organism>
<protein>
    <submittedName>
        <fullName evidence="2">Uncharacterized protein</fullName>
    </submittedName>
</protein>
<keyword evidence="1" id="KW-0812">Transmembrane</keyword>